<dbReference type="Pfam" id="PF17921">
    <property type="entry name" value="Integrase_H2C2"/>
    <property type="match status" value="1"/>
</dbReference>
<dbReference type="EC" id="2.7.7.49" evidence="1"/>
<dbReference type="Gene3D" id="3.10.10.10">
    <property type="entry name" value="HIV Type 1 Reverse Transcriptase, subunit A, domain 1"/>
    <property type="match status" value="1"/>
</dbReference>
<dbReference type="CDD" id="cd00303">
    <property type="entry name" value="retropepsin_like"/>
    <property type="match status" value="1"/>
</dbReference>
<dbReference type="GO" id="GO:0004519">
    <property type="term" value="F:endonuclease activity"/>
    <property type="evidence" value="ECO:0007669"/>
    <property type="project" value="UniProtKB-KW"/>
</dbReference>
<dbReference type="InterPro" id="IPR041373">
    <property type="entry name" value="RT_RNaseH"/>
</dbReference>
<keyword evidence="7" id="KW-0064">Aspartyl protease</keyword>
<dbReference type="InterPro" id="IPR001584">
    <property type="entry name" value="Integrase_cat-core"/>
</dbReference>
<dbReference type="SUPFAM" id="SSF50630">
    <property type="entry name" value="Acid proteases"/>
    <property type="match status" value="1"/>
</dbReference>
<dbReference type="FunFam" id="3.30.70.270:FF:000020">
    <property type="entry name" value="Transposon Tf2-6 polyprotein-like Protein"/>
    <property type="match status" value="1"/>
</dbReference>
<dbReference type="EMBL" id="ASHM01006337">
    <property type="protein sequence ID" value="PNY13776.1"/>
    <property type="molecule type" value="Genomic_DNA"/>
</dbReference>
<keyword evidence="12" id="KW-0695">RNA-directed DNA polymerase</keyword>
<dbReference type="PROSITE" id="PS50994">
    <property type="entry name" value="INTEGRASE"/>
    <property type="match status" value="1"/>
</dbReference>
<dbReference type="InterPro" id="IPR036397">
    <property type="entry name" value="RNaseH_sf"/>
</dbReference>
<dbReference type="Gene3D" id="3.30.70.270">
    <property type="match status" value="2"/>
</dbReference>
<dbReference type="InterPro" id="IPR041588">
    <property type="entry name" value="Integrase_H2C2"/>
</dbReference>
<dbReference type="Pfam" id="PF03732">
    <property type="entry name" value="Retrotrans_gag"/>
    <property type="match status" value="1"/>
</dbReference>
<evidence type="ECO:0000259" key="19">
    <source>
        <dbReference type="PROSITE" id="PS50994"/>
    </source>
</evidence>
<evidence type="ECO:0000256" key="2">
    <source>
        <dbReference type="ARBA" id="ARBA00022670"/>
    </source>
</evidence>
<gene>
    <name evidence="20" type="ORF">L195_g010442</name>
</gene>
<evidence type="ECO:0000256" key="15">
    <source>
        <dbReference type="ARBA" id="ARBA00023172"/>
    </source>
</evidence>
<keyword evidence="8" id="KW-0255">Endonuclease</keyword>
<reference evidence="20 21" key="2">
    <citation type="journal article" date="2017" name="Front. Plant Sci.">
        <title>Gene Classification and Mining of Molecular Markers Useful in Red Clover (Trifolium pratense) Breeding.</title>
        <authorList>
            <person name="Istvanek J."/>
            <person name="Dluhosova J."/>
            <person name="Dluhos P."/>
            <person name="Patkova L."/>
            <person name="Nedelnik J."/>
            <person name="Repkova J."/>
        </authorList>
    </citation>
    <scope>NUCLEOTIDE SEQUENCE [LARGE SCALE GENOMIC DNA]</scope>
    <source>
        <strain evidence="21">cv. Tatra</strain>
        <tissue evidence="20">Young leaves</tissue>
    </source>
</reference>
<dbReference type="GO" id="GO:0004190">
    <property type="term" value="F:aspartic-type endopeptidase activity"/>
    <property type="evidence" value="ECO:0007669"/>
    <property type="project" value="UniProtKB-KW"/>
</dbReference>
<dbReference type="InterPro" id="IPR043502">
    <property type="entry name" value="DNA/RNA_pol_sf"/>
</dbReference>
<dbReference type="InterPro" id="IPR005162">
    <property type="entry name" value="Retrotrans_gag_dom"/>
</dbReference>
<evidence type="ECO:0000256" key="4">
    <source>
        <dbReference type="ARBA" id="ARBA00022695"/>
    </source>
</evidence>
<feature type="coiled-coil region" evidence="16">
    <location>
        <begin position="1703"/>
        <end position="1730"/>
    </location>
</feature>
<evidence type="ECO:0000256" key="1">
    <source>
        <dbReference type="ARBA" id="ARBA00012493"/>
    </source>
</evidence>
<dbReference type="Pfam" id="PF00078">
    <property type="entry name" value="RVT_1"/>
    <property type="match status" value="1"/>
</dbReference>
<dbReference type="PROSITE" id="PS50878">
    <property type="entry name" value="RT_POL"/>
    <property type="match status" value="1"/>
</dbReference>
<proteinExistence type="predicted"/>
<dbReference type="InterPro" id="IPR000477">
    <property type="entry name" value="RT_dom"/>
</dbReference>
<keyword evidence="9" id="KW-0378">Hydrolase</keyword>
<reference evidence="20 21" key="1">
    <citation type="journal article" date="2014" name="Am. J. Bot.">
        <title>Genome assembly and annotation for red clover (Trifolium pratense; Fabaceae).</title>
        <authorList>
            <person name="Istvanek J."/>
            <person name="Jaros M."/>
            <person name="Krenek A."/>
            <person name="Repkova J."/>
        </authorList>
    </citation>
    <scope>NUCLEOTIDE SEQUENCE [LARGE SCALE GENOMIC DNA]</scope>
    <source>
        <strain evidence="21">cv. Tatra</strain>
        <tissue evidence="20">Young leaves</tissue>
    </source>
</reference>
<dbReference type="Proteomes" id="UP000236291">
    <property type="component" value="Unassembled WGS sequence"/>
</dbReference>
<dbReference type="FunFam" id="1.10.340.70:FF:000001">
    <property type="entry name" value="Retrovirus-related Pol polyprotein from transposon gypsy-like Protein"/>
    <property type="match status" value="1"/>
</dbReference>
<dbReference type="GO" id="GO:0046872">
    <property type="term" value="F:metal ion binding"/>
    <property type="evidence" value="ECO:0007669"/>
    <property type="project" value="UniProtKB-KW"/>
</dbReference>
<keyword evidence="5" id="KW-0540">Nuclease</keyword>
<dbReference type="InterPro" id="IPR021109">
    <property type="entry name" value="Peptidase_aspartic_dom_sf"/>
</dbReference>
<keyword evidence="4" id="KW-0548">Nucleotidyltransferase</keyword>
<dbReference type="InterPro" id="IPR012337">
    <property type="entry name" value="RNaseH-like_sf"/>
</dbReference>
<dbReference type="Pfam" id="PF24626">
    <property type="entry name" value="SH3_Tf2-1"/>
    <property type="match status" value="1"/>
</dbReference>
<dbReference type="Pfam" id="PF17917">
    <property type="entry name" value="RT_RNaseH"/>
    <property type="match status" value="1"/>
</dbReference>
<dbReference type="CDD" id="cd09274">
    <property type="entry name" value="RNase_HI_RT_Ty3"/>
    <property type="match status" value="1"/>
</dbReference>
<dbReference type="Gene3D" id="1.10.340.70">
    <property type="match status" value="1"/>
</dbReference>
<protein>
    <recommendedName>
        <fullName evidence="1">RNA-directed DNA polymerase</fullName>
        <ecNumber evidence="1">2.7.7.49</ecNumber>
    </recommendedName>
</protein>
<keyword evidence="15" id="KW-0233">DNA recombination</keyword>
<evidence type="ECO:0000256" key="17">
    <source>
        <dbReference type="SAM" id="MobiDB-lite"/>
    </source>
</evidence>
<dbReference type="PANTHER" id="PTHR37984">
    <property type="entry name" value="PROTEIN CBG26694"/>
    <property type="match status" value="1"/>
</dbReference>
<evidence type="ECO:0000256" key="11">
    <source>
        <dbReference type="ARBA" id="ARBA00022908"/>
    </source>
</evidence>
<evidence type="ECO:0000313" key="21">
    <source>
        <dbReference type="Proteomes" id="UP000236291"/>
    </source>
</evidence>
<feature type="domain" description="Reverse transcriptase" evidence="18">
    <location>
        <begin position="831"/>
        <end position="1010"/>
    </location>
</feature>
<keyword evidence="11" id="KW-0229">DNA integration</keyword>
<dbReference type="InterPro" id="IPR043128">
    <property type="entry name" value="Rev_trsase/Diguanyl_cyclase"/>
</dbReference>
<evidence type="ECO:0000256" key="14">
    <source>
        <dbReference type="ARBA" id="ARBA00023125"/>
    </source>
</evidence>
<dbReference type="InterPro" id="IPR050951">
    <property type="entry name" value="Retrovirus_Pol_polyprotein"/>
</dbReference>
<evidence type="ECO:0000256" key="16">
    <source>
        <dbReference type="SAM" id="Coils"/>
    </source>
</evidence>
<name>A0A2K3PEQ6_TRIPR</name>
<keyword evidence="6" id="KW-0479">Metal-binding</keyword>
<evidence type="ECO:0000256" key="8">
    <source>
        <dbReference type="ARBA" id="ARBA00022759"/>
    </source>
</evidence>
<dbReference type="GO" id="GO:0006310">
    <property type="term" value="P:DNA recombination"/>
    <property type="evidence" value="ECO:0007669"/>
    <property type="project" value="UniProtKB-KW"/>
</dbReference>
<keyword evidence="16" id="KW-0175">Coiled coil</keyword>
<evidence type="ECO:0000256" key="7">
    <source>
        <dbReference type="ARBA" id="ARBA00022750"/>
    </source>
</evidence>
<dbReference type="Gene3D" id="2.40.70.10">
    <property type="entry name" value="Acid Proteases"/>
    <property type="match status" value="1"/>
</dbReference>
<keyword evidence="2" id="KW-0645">Protease</keyword>
<keyword evidence="13" id="KW-0239">DNA-directed DNA polymerase</keyword>
<dbReference type="GO" id="GO:0003964">
    <property type="term" value="F:RNA-directed DNA polymerase activity"/>
    <property type="evidence" value="ECO:0007669"/>
    <property type="project" value="UniProtKB-KW"/>
</dbReference>
<dbReference type="GO" id="GO:0006508">
    <property type="term" value="P:proteolysis"/>
    <property type="evidence" value="ECO:0007669"/>
    <property type="project" value="UniProtKB-KW"/>
</dbReference>
<feature type="region of interest" description="Disordered" evidence="17">
    <location>
        <begin position="458"/>
        <end position="508"/>
    </location>
</feature>
<organism evidence="20 21">
    <name type="scientific">Trifolium pratense</name>
    <name type="common">Red clover</name>
    <dbReference type="NCBI Taxonomy" id="57577"/>
    <lineage>
        <taxon>Eukaryota</taxon>
        <taxon>Viridiplantae</taxon>
        <taxon>Streptophyta</taxon>
        <taxon>Embryophyta</taxon>
        <taxon>Tracheophyta</taxon>
        <taxon>Spermatophyta</taxon>
        <taxon>Magnoliopsida</taxon>
        <taxon>eudicotyledons</taxon>
        <taxon>Gunneridae</taxon>
        <taxon>Pentapetalae</taxon>
        <taxon>rosids</taxon>
        <taxon>fabids</taxon>
        <taxon>Fabales</taxon>
        <taxon>Fabaceae</taxon>
        <taxon>Papilionoideae</taxon>
        <taxon>50 kb inversion clade</taxon>
        <taxon>NPAAA clade</taxon>
        <taxon>Hologalegina</taxon>
        <taxon>IRL clade</taxon>
        <taxon>Trifolieae</taxon>
        <taxon>Trifolium</taxon>
    </lineage>
</organism>
<dbReference type="SUPFAM" id="SSF56672">
    <property type="entry name" value="DNA/RNA polymerases"/>
    <property type="match status" value="1"/>
</dbReference>
<evidence type="ECO:0000256" key="9">
    <source>
        <dbReference type="ARBA" id="ARBA00022801"/>
    </source>
</evidence>
<keyword evidence="10" id="KW-0460">Magnesium</keyword>
<feature type="compositionally biased region" description="Pro residues" evidence="17">
    <location>
        <begin position="237"/>
        <end position="250"/>
    </location>
</feature>
<evidence type="ECO:0000256" key="12">
    <source>
        <dbReference type="ARBA" id="ARBA00022918"/>
    </source>
</evidence>
<dbReference type="GO" id="GO:0003677">
    <property type="term" value="F:DNA binding"/>
    <property type="evidence" value="ECO:0007669"/>
    <property type="project" value="UniProtKB-KW"/>
</dbReference>
<dbReference type="InterPro" id="IPR001969">
    <property type="entry name" value="Aspartic_peptidase_AS"/>
</dbReference>
<evidence type="ECO:0000256" key="13">
    <source>
        <dbReference type="ARBA" id="ARBA00022932"/>
    </source>
</evidence>
<feature type="domain" description="Integrase catalytic" evidence="19">
    <location>
        <begin position="1354"/>
        <end position="1516"/>
    </location>
</feature>
<dbReference type="PANTHER" id="PTHR37984:SF5">
    <property type="entry name" value="PROTEIN NYNRIN-LIKE"/>
    <property type="match status" value="1"/>
</dbReference>
<feature type="compositionally biased region" description="Low complexity" evidence="17">
    <location>
        <begin position="485"/>
        <end position="508"/>
    </location>
</feature>
<dbReference type="PROSITE" id="PS00141">
    <property type="entry name" value="ASP_PROTEASE"/>
    <property type="match status" value="1"/>
</dbReference>
<evidence type="ECO:0000256" key="6">
    <source>
        <dbReference type="ARBA" id="ARBA00022723"/>
    </source>
</evidence>
<dbReference type="SUPFAM" id="SSF53098">
    <property type="entry name" value="Ribonuclease H-like"/>
    <property type="match status" value="1"/>
</dbReference>
<dbReference type="Gene3D" id="3.30.420.10">
    <property type="entry name" value="Ribonuclease H-like superfamily/Ribonuclease H"/>
    <property type="match status" value="1"/>
</dbReference>
<dbReference type="GO" id="GO:0015074">
    <property type="term" value="P:DNA integration"/>
    <property type="evidence" value="ECO:0007669"/>
    <property type="project" value="UniProtKB-KW"/>
</dbReference>
<evidence type="ECO:0000256" key="10">
    <source>
        <dbReference type="ARBA" id="ARBA00022842"/>
    </source>
</evidence>
<feature type="region of interest" description="Disordered" evidence="17">
    <location>
        <begin position="235"/>
        <end position="256"/>
    </location>
</feature>
<evidence type="ECO:0000256" key="5">
    <source>
        <dbReference type="ARBA" id="ARBA00022722"/>
    </source>
</evidence>
<dbReference type="Pfam" id="PF08284">
    <property type="entry name" value="RVP_2"/>
    <property type="match status" value="1"/>
</dbReference>
<dbReference type="GO" id="GO:0003887">
    <property type="term" value="F:DNA-directed DNA polymerase activity"/>
    <property type="evidence" value="ECO:0007669"/>
    <property type="project" value="UniProtKB-KW"/>
</dbReference>
<dbReference type="FunFam" id="3.10.10.10:FF:000007">
    <property type="entry name" value="Retrovirus-related Pol polyprotein from transposon 17.6-like Protein"/>
    <property type="match status" value="1"/>
</dbReference>
<keyword evidence="3" id="KW-0808">Transferase</keyword>
<accession>A0A2K3PEQ6</accession>
<dbReference type="InterPro" id="IPR056924">
    <property type="entry name" value="SH3_Tf2-1"/>
</dbReference>
<sequence length="1888" mass="213110">MPRTTNPTNKDLDESIQAATQQFEENNNRLTEGLGEVNTAITATNNRLTEELGVLNSKFETQQQIFQRDLAANNESLKLFIAETIKAYAVPATTFTTTAAATTAVTASDSTTTDTAIMVTATAANTSTTTVFTTSGTPHSPSVPPGYELILPTPSTPIQTPIFTTTTPLTLPISHTPQSFPSTAIQTPIHTTTIPLTLPINHTFPIFPTTPITIPLQPPYQIGTYTPSVMNTSIYPTQPPQPPPFPPPPQQTAGTTTPLFFPHHTPYYIPQLQQFPSYPNFLQNSPTPQTHNSPHPNFRNPKIEMGTFDGTNALDWLFQAEQFFLFYNVALENRLPMVAFYMKGEALSWYKWMFQNHQLTDWHSFSRDLELRFGPSTYENHQAELFKLKQTGTVAEYQSNFEKLANRVMGLPADAMLNCFISGLHSDIKNELAIQRPYNISQAIGLAKLVEAKLRDSKPKYPRPFTPNSNITSQPNKPNIFNHNSPKIPTTFTTSKPTSSTPPRLPIRRLSPSQMQERRALGLCYNCDEKWMVGHRCATGRYLLLILDPEEQMEIVDQQIEPNTEPENTVTAEETYFQLSPQALTGQFSPQTLKFKGLLHGLAVTVLIDTGSTHNILQPRIASHLQIPFQPIPNFSVMVGNGSHIQCSGLCHNVPITLQNKLFHIPFYLLPIEGADVVLGMEWLRKLGPISADFSIPSISFTHENNEVTLQGDPQYLPQHSTYHQICHLLHTNSIASMHLLSYTPTPEATTNPTNTTQLTLDSISHTLPPEIWHLLQKYQTVFDTPHGLPPSRQHDHSIPLLPNTPPINVKPYRYPHSQKEAMTAIIHDMLQEGIIVPSNSPYSSPVLLVRKKDGTWRFCVDYRALNAVTVRDRFPIPTIDELLDELGSASIFSKIDLRSGYHQIRVIPEDTHKTAFRTFDGHYEFLVMPFGLTNAPSTFQSAMNDLFRPYLRRFVLVFFDDILVYSRCYSDHLLHLKLTLDLLASKTFVAKLSKCVFAVNKVDYLGHVISVDGVTPDTDKIQAILDWPAPRSLTALRGFLGLTGFYRRFVRHYATLAAPLTELLKSNKFTWSPDAEAAFTTLKSKMISTPVLVLPDFSKTFVVETDASSVAIGAVLAQDGHPIAFFSKKMCNRMRASSVYVREMFAITEAVKKWRQYLIGRHFHIFTDQKSLKSLLVQTIQTAEQQKWTSKLQGFSFDIFYKPGKTNLVADALSRKHTDADSEGLLLSISSTVPVLISTLRQYYKRDKNGQDLVSKIITAKEQTQQYIFKEGLVYFKNKLYIPEDTDLRTSILKEFHTTPTAGHSGLQPTLARLSASFLWPGIYRDVKQFIQQCTVCQQNKYMPTKKQGLLQPLDIPEKVWEEITMDFITHLPNSFGHTVVWVICDRLTKYVHFVGLPSRFTAKDIAMRFSTEICRLHGLPKSIVSDRDPLFLSNFWKELFRAQGTTLKYSSAYHPETDGQTEVVNRSLETYLRCFTSEQPRKWYKFLHLAEYWHNSAFHSAIKMSPFEALYGRSPPSILDYVQGSSSNSDIEQTLAERQKIITTLKENLKRSRQKMEAQANKKRRDCTFEPGDLVLLRLQAYRQQTVHRRTSQKLAKRYFGPFPIIRRIGAVAYELELPPSSRIHPVVHVSQLRAYHGGDPSSHYSSIPRELEDCVILENDEEVNGSILVPKEQELDDSELLRKGEESSEFGERKLGEQASLRWEQEENNLENILEQKKSEVVTEETEALDTLLDIASEKLIAKTTFPPLDQTSTSKVLPMPLDDYVASKDKIPSLGKLPHSTRGSHADYSHPFSSNGSFSISPHGPHVFQDQLATSPNMSHSKTIFPPFGSSSSPSITIAHTPPIIPNLEDKVLFGPDSNVSGPAAQKPKRKIFKPYWNNDFVSK</sequence>
<keyword evidence="14" id="KW-0238">DNA-binding</keyword>
<evidence type="ECO:0000313" key="20">
    <source>
        <dbReference type="EMBL" id="PNY13776.1"/>
    </source>
</evidence>
<evidence type="ECO:0000259" key="18">
    <source>
        <dbReference type="PROSITE" id="PS50878"/>
    </source>
</evidence>
<dbReference type="ExpressionAtlas" id="A0A2K3PEQ6">
    <property type="expression patterns" value="baseline"/>
</dbReference>
<evidence type="ECO:0000256" key="3">
    <source>
        <dbReference type="ARBA" id="ARBA00022679"/>
    </source>
</evidence>
<dbReference type="CDD" id="cd01647">
    <property type="entry name" value="RT_LTR"/>
    <property type="match status" value="1"/>
</dbReference>
<feature type="compositionally biased region" description="Polar residues" evidence="17">
    <location>
        <begin position="466"/>
        <end position="484"/>
    </location>
</feature>
<comment type="caution">
    <text evidence="20">The sequence shown here is derived from an EMBL/GenBank/DDBJ whole genome shotgun (WGS) entry which is preliminary data.</text>
</comment>